<sequence>MITRKDEQTIEIREQMRGGAKQVEIRNLARELPAKARLFGRLRLIPGASIGYHVHEGETELFYFLSGAGRVRDGEQWFDVQPGDVLSTGNGNGHAVENTGDEDLVFIAVIVKD</sequence>
<accession>A0A9D1S4H6</accession>
<evidence type="ECO:0000259" key="2">
    <source>
        <dbReference type="Pfam" id="PF07883"/>
    </source>
</evidence>
<evidence type="ECO:0000313" key="3">
    <source>
        <dbReference type="EMBL" id="HIU46969.1"/>
    </source>
</evidence>
<feature type="domain" description="Cupin type-2" evidence="2">
    <location>
        <begin position="42"/>
        <end position="109"/>
    </location>
</feature>
<reference evidence="3" key="1">
    <citation type="submission" date="2020-10" db="EMBL/GenBank/DDBJ databases">
        <authorList>
            <person name="Gilroy R."/>
        </authorList>
    </citation>
    <scope>NUCLEOTIDE SEQUENCE</scope>
    <source>
        <strain evidence="3">ChiSxjej2B14-8506</strain>
    </source>
</reference>
<dbReference type="CDD" id="cd02221">
    <property type="entry name" value="cupin_TM1287-like"/>
    <property type="match status" value="1"/>
</dbReference>
<dbReference type="PANTHER" id="PTHR35848:SF6">
    <property type="entry name" value="CUPIN TYPE-2 DOMAIN-CONTAINING PROTEIN"/>
    <property type="match status" value="1"/>
</dbReference>
<dbReference type="InterPro" id="IPR014710">
    <property type="entry name" value="RmlC-like_jellyroll"/>
</dbReference>
<organism evidence="3 4">
    <name type="scientific">Candidatus Fimadaptatus faecigallinarum</name>
    <dbReference type="NCBI Taxonomy" id="2840814"/>
    <lineage>
        <taxon>Bacteria</taxon>
        <taxon>Bacillati</taxon>
        <taxon>Bacillota</taxon>
        <taxon>Clostridia</taxon>
        <taxon>Eubacteriales</taxon>
        <taxon>Candidatus Fimadaptatus</taxon>
    </lineage>
</organism>
<dbReference type="Proteomes" id="UP000824123">
    <property type="component" value="Unassembled WGS sequence"/>
</dbReference>
<keyword evidence="1" id="KW-0479">Metal-binding</keyword>
<dbReference type="InterPro" id="IPR011051">
    <property type="entry name" value="RmlC_Cupin_sf"/>
</dbReference>
<dbReference type="PANTHER" id="PTHR35848">
    <property type="entry name" value="OXALATE-BINDING PROTEIN"/>
    <property type="match status" value="1"/>
</dbReference>
<dbReference type="SUPFAM" id="SSF51182">
    <property type="entry name" value="RmlC-like cupins"/>
    <property type="match status" value="1"/>
</dbReference>
<dbReference type="InterPro" id="IPR013096">
    <property type="entry name" value="Cupin_2"/>
</dbReference>
<evidence type="ECO:0000313" key="4">
    <source>
        <dbReference type="Proteomes" id="UP000824123"/>
    </source>
</evidence>
<dbReference type="InterPro" id="IPR051610">
    <property type="entry name" value="GPI/OXD"/>
</dbReference>
<protein>
    <submittedName>
        <fullName evidence="3">Cupin domain-containing protein</fullName>
    </submittedName>
</protein>
<dbReference type="Gene3D" id="2.60.120.10">
    <property type="entry name" value="Jelly Rolls"/>
    <property type="match status" value="1"/>
</dbReference>
<dbReference type="EMBL" id="DVNK01000041">
    <property type="protein sequence ID" value="HIU46969.1"/>
    <property type="molecule type" value="Genomic_DNA"/>
</dbReference>
<dbReference type="AlphaFoldDB" id="A0A9D1S4H6"/>
<reference evidence="3" key="2">
    <citation type="journal article" date="2021" name="PeerJ">
        <title>Extensive microbial diversity within the chicken gut microbiome revealed by metagenomics and culture.</title>
        <authorList>
            <person name="Gilroy R."/>
            <person name="Ravi A."/>
            <person name="Getino M."/>
            <person name="Pursley I."/>
            <person name="Horton D.L."/>
            <person name="Alikhan N.F."/>
            <person name="Baker D."/>
            <person name="Gharbi K."/>
            <person name="Hall N."/>
            <person name="Watson M."/>
            <person name="Adriaenssens E.M."/>
            <person name="Foster-Nyarko E."/>
            <person name="Jarju S."/>
            <person name="Secka A."/>
            <person name="Antonio M."/>
            <person name="Oren A."/>
            <person name="Chaudhuri R.R."/>
            <person name="La Ragione R."/>
            <person name="Hildebrand F."/>
            <person name="Pallen M.J."/>
        </authorList>
    </citation>
    <scope>NUCLEOTIDE SEQUENCE</scope>
    <source>
        <strain evidence="3">ChiSxjej2B14-8506</strain>
    </source>
</reference>
<comment type="caution">
    <text evidence="3">The sequence shown here is derived from an EMBL/GenBank/DDBJ whole genome shotgun (WGS) entry which is preliminary data.</text>
</comment>
<name>A0A9D1S4H6_9FIRM</name>
<dbReference type="GO" id="GO:0046872">
    <property type="term" value="F:metal ion binding"/>
    <property type="evidence" value="ECO:0007669"/>
    <property type="project" value="UniProtKB-KW"/>
</dbReference>
<proteinExistence type="predicted"/>
<dbReference type="Pfam" id="PF07883">
    <property type="entry name" value="Cupin_2"/>
    <property type="match status" value="1"/>
</dbReference>
<evidence type="ECO:0000256" key="1">
    <source>
        <dbReference type="ARBA" id="ARBA00022723"/>
    </source>
</evidence>
<gene>
    <name evidence="3" type="ORF">IAC59_06890</name>
</gene>